<dbReference type="InterPro" id="IPR005817">
    <property type="entry name" value="Wnt"/>
</dbReference>
<dbReference type="PRINTS" id="PR01349">
    <property type="entry name" value="WNTPROTEIN"/>
</dbReference>
<dbReference type="GO" id="GO:0060070">
    <property type="term" value="P:canonical Wnt signaling pathway"/>
    <property type="evidence" value="ECO:0007669"/>
    <property type="project" value="TreeGrafter"/>
</dbReference>
<evidence type="ECO:0000313" key="10">
    <source>
        <dbReference type="EMBL" id="GMT23335.1"/>
    </source>
</evidence>
<dbReference type="EMBL" id="BTSY01000004">
    <property type="protein sequence ID" value="GMT23335.1"/>
    <property type="molecule type" value="Genomic_DNA"/>
</dbReference>
<dbReference type="PROSITE" id="PS00246">
    <property type="entry name" value="WNT1"/>
    <property type="match status" value="1"/>
</dbReference>
<dbReference type="GO" id="GO:0045165">
    <property type="term" value="P:cell fate commitment"/>
    <property type="evidence" value="ECO:0007669"/>
    <property type="project" value="TreeGrafter"/>
</dbReference>
<keyword evidence="7" id="KW-1015">Disulfide bond</keyword>
<comment type="function">
    <text evidence="9">Ligand for members of the frizzled family of seven transmembrane receptors.</text>
</comment>
<dbReference type="InterPro" id="IPR043158">
    <property type="entry name" value="Wnt_C"/>
</dbReference>
<sequence length="394" mass="43508">LSLSLSSLVSLSSPHSLSPSSHPSLSLPPCPSFATIPISQLALSLISMRFPSQLLLNFIITTSLVHSWWMLEDLDGSMGRLDPSTCSRLPGLSRRQRDLCIRHSRVMGVVVKGVQESLSQCEETFRGEVWNCTSSARSSMGMPAKVASKETAYIYALTSAGVTQSIAKACAKGEMEECSCGPLPSSPSRSFLWSGCSDNVKFGNTFTRKFIDGEEKNKGDARSLMNLHNNRVGRRLLNSAMEKSCKCHGVSGSCVTKTCWKVVPKMSDFSATLKKKFHNAMQVSAARVGAGIQLQTTNSPSNGRSGRYLRTEQEDVSRVARHALVYLDASPDMCAKSEEMSGRECGEKCREMCCGRGWRTIRRVVDEHCHCVFHWCCEVRCQTCSVIRERNYCK</sequence>
<name>A0AAV5VXX4_9BILA</name>
<dbReference type="GO" id="GO:0005615">
    <property type="term" value="C:extracellular space"/>
    <property type="evidence" value="ECO:0007669"/>
    <property type="project" value="TreeGrafter"/>
</dbReference>
<evidence type="ECO:0000256" key="9">
    <source>
        <dbReference type="RuleBase" id="RU003500"/>
    </source>
</evidence>
<accession>A0AAV5VXX4</accession>
<keyword evidence="8" id="KW-0449">Lipoprotein</keyword>
<reference evidence="10" key="1">
    <citation type="submission" date="2023-10" db="EMBL/GenBank/DDBJ databases">
        <title>Genome assembly of Pristionchus species.</title>
        <authorList>
            <person name="Yoshida K."/>
            <person name="Sommer R.J."/>
        </authorList>
    </citation>
    <scope>NUCLEOTIDE SEQUENCE</scope>
    <source>
        <strain evidence="10">RS5133</strain>
    </source>
</reference>
<dbReference type="SMART" id="SM00097">
    <property type="entry name" value="WNT1"/>
    <property type="match status" value="1"/>
</dbReference>
<evidence type="ECO:0000256" key="4">
    <source>
        <dbReference type="ARBA" id="ARBA00022525"/>
    </source>
</evidence>
<dbReference type="Proteomes" id="UP001432322">
    <property type="component" value="Unassembled WGS sequence"/>
</dbReference>
<feature type="non-terminal residue" evidence="10">
    <location>
        <position position="1"/>
    </location>
</feature>
<evidence type="ECO:0000256" key="7">
    <source>
        <dbReference type="ARBA" id="ARBA00023157"/>
    </source>
</evidence>
<evidence type="ECO:0000256" key="8">
    <source>
        <dbReference type="ARBA" id="ARBA00023288"/>
    </source>
</evidence>
<dbReference type="Gene3D" id="3.30.2460.20">
    <property type="match status" value="1"/>
</dbReference>
<comment type="subcellular location">
    <subcellularLocation>
        <location evidence="1 9">Secreted</location>
        <location evidence="1 9">Extracellular space</location>
        <location evidence="1 9">Extracellular matrix</location>
    </subcellularLocation>
</comment>
<keyword evidence="3 9" id="KW-0217">Developmental protein</keyword>
<dbReference type="Pfam" id="PF00110">
    <property type="entry name" value="wnt"/>
    <property type="match status" value="1"/>
</dbReference>
<comment type="similarity">
    <text evidence="2 9">Belongs to the Wnt family.</text>
</comment>
<evidence type="ECO:0000256" key="6">
    <source>
        <dbReference type="ARBA" id="ARBA00022687"/>
    </source>
</evidence>
<comment type="caution">
    <text evidence="10">The sequence shown here is derived from an EMBL/GenBank/DDBJ whole genome shotgun (WGS) entry which is preliminary data.</text>
</comment>
<evidence type="ECO:0000256" key="2">
    <source>
        <dbReference type="ARBA" id="ARBA00005683"/>
    </source>
</evidence>
<evidence type="ECO:0000256" key="1">
    <source>
        <dbReference type="ARBA" id="ARBA00004498"/>
    </source>
</evidence>
<dbReference type="GO" id="GO:0005109">
    <property type="term" value="F:frizzled binding"/>
    <property type="evidence" value="ECO:0007669"/>
    <property type="project" value="TreeGrafter"/>
</dbReference>
<gene>
    <name evidence="10" type="ORF">PFISCL1PPCAC_14632</name>
</gene>
<dbReference type="InterPro" id="IPR018161">
    <property type="entry name" value="Wnt_CS"/>
</dbReference>
<keyword evidence="11" id="KW-1185">Reference proteome</keyword>
<dbReference type="PANTHER" id="PTHR12027">
    <property type="entry name" value="WNT RELATED"/>
    <property type="match status" value="1"/>
</dbReference>
<dbReference type="GO" id="GO:0005125">
    <property type="term" value="F:cytokine activity"/>
    <property type="evidence" value="ECO:0007669"/>
    <property type="project" value="TreeGrafter"/>
</dbReference>
<keyword evidence="4" id="KW-0964">Secreted</keyword>
<evidence type="ECO:0000256" key="5">
    <source>
        <dbReference type="ARBA" id="ARBA00022530"/>
    </source>
</evidence>
<keyword evidence="5" id="KW-0272">Extracellular matrix</keyword>
<protein>
    <recommendedName>
        <fullName evidence="9">Protein Wnt</fullName>
    </recommendedName>
</protein>
<proteinExistence type="inferred from homology"/>
<evidence type="ECO:0000313" key="11">
    <source>
        <dbReference type="Proteomes" id="UP001432322"/>
    </source>
</evidence>
<dbReference type="GO" id="GO:0030182">
    <property type="term" value="P:neuron differentiation"/>
    <property type="evidence" value="ECO:0007669"/>
    <property type="project" value="TreeGrafter"/>
</dbReference>
<organism evidence="10 11">
    <name type="scientific">Pristionchus fissidentatus</name>
    <dbReference type="NCBI Taxonomy" id="1538716"/>
    <lineage>
        <taxon>Eukaryota</taxon>
        <taxon>Metazoa</taxon>
        <taxon>Ecdysozoa</taxon>
        <taxon>Nematoda</taxon>
        <taxon>Chromadorea</taxon>
        <taxon>Rhabditida</taxon>
        <taxon>Rhabditina</taxon>
        <taxon>Diplogasteromorpha</taxon>
        <taxon>Diplogasteroidea</taxon>
        <taxon>Neodiplogasteridae</taxon>
        <taxon>Pristionchus</taxon>
    </lineage>
</organism>
<dbReference type="AlphaFoldDB" id="A0AAV5VXX4"/>
<keyword evidence="6 9" id="KW-0879">Wnt signaling pathway</keyword>
<dbReference type="PANTHER" id="PTHR12027:SF114">
    <property type="entry name" value="PROTEIN MOM-2"/>
    <property type="match status" value="1"/>
</dbReference>
<evidence type="ECO:0000256" key="3">
    <source>
        <dbReference type="ARBA" id="ARBA00022473"/>
    </source>
</evidence>